<feature type="region of interest" description="Disordered" evidence="2">
    <location>
        <begin position="115"/>
        <end position="136"/>
    </location>
</feature>
<organism evidence="4 5">
    <name type="scientific">Orchesella dallaii</name>
    <dbReference type="NCBI Taxonomy" id="48710"/>
    <lineage>
        <taxon>Eukaryota</taxon>
        <taxon>Metazoa</taxon>
        <taxon>Ecdysozoa</taxon>
        <taxon>Arthropoda</taxon>
        <taxon>Hexapoda</taxon>
        <taxon>Collembola</taxon>
        <taxon>Entomobryomorpha</taxon>
        <taxon>Entomobryoidea</taxon>
        <taxon>Orchesellidae</taxon>
        <taxon>Orchesellinae</taxon>
        <taxon>Orchesella</taxon>
    </lineage>
</organism>
<keyword evidence="1" id="KW-0862">Zinc</keyword>
<evidence type="ECO:0000313" key="5">
    <source>
        <dbReference type="Proteomes" id="UP001642540"/>
    </source>
</evidence>
<keyword evidence="1" id="KW-0479">Metal-binding</keyword>
<keyword evidence="1" id="KW-0863">Zinc-finger</keyword>
<name>A0ABP1RHV3_9HEXA</name>
<dbReference type="InterPro" id="IPR013087">
    <property type="entry name" value="Znf_C2H2_type"/>
</dbReference>
<dbReference type="Proteomes" id="UP001642540">
    <property type="component" value="Unassembled WGS sequence"/>
</dbReference>
<dbReference type="EMBL" id="CAXLJM020000075">
    <property type="protein sequence ID" value="CAL8128574.1"/>
    <property type="molecule type" value="Genomic_DNA"/>
</dbReference>
<keyword evidence="5" id="KW-1185">Reference proteome</keyword>
<dbReference type="PROSITE" id="PS50157">
    <property type="entry name" value="ZINC_FINGER_C2H2_2"/>
    <property type="match status" value="1"/>
</dbReference>
<proteinExistence type="predicted"/>
<evidence type="ECO:0000256" key="2">
    <source>
        <dbReference type="SAM" id="MobiDB-lite"/>
    </source>
</evidence>
<dbReference type="PROSITE" id="PS00028">
    <property type="entry name" value="ZINC_FINGER_C2H2_1"/>
    <property type="match status" value="1"/>
</dbReference>
<feature type="domain" description="C2H2-type" evidence="3">
    <location>
        <begin position="480"/>
        <end position="504"/>
    </location>
</feature>
<evidence type="ECO:0000256" key="1">
    <source>
        <dbReference type="PROSITE-ProRule" id="PRU00042"/>
    </source>
</evidence>
<reference evidence="4 5" key="1">
    <citation type="submission" date="2024-08" db="EMBL/GenBank/DDBJ databases">
        <authorList>
            <person name="Cucini C."/>
            <person name="Frati F."/>
        </authorList>
    </citation>
    <scope>NUCLEOTIDE SEQUENCE [LARGE SCALE GENOMIC DNA]</scope>
</reference>
<evidence type="ECO:0000313" key="4">
    <source>
        <dbReference type="EMBL" id="CAL8128574.1"/>
    </source>
</evidence>
<accession>A0ABP1RHV3</accession>
<sequence length="504" mass="56219">MTSTSTPSSSTCLFCSTPIPVLNEVETIKELEDRSKRIKNLCSQLHLSSATITIPDYCSNVMLPLCGAHEDFLEELWEQEQLIDKAKQEISRKVLDFETTVAHYSYFWGRNEASSSSSSASAAAGGGGANVGSGVEEMEPEASKFQKLRDMIIDGYLKKLMVKRKPWLNPSTNTTPELRVVSKDSEVFDCSDNSSESEVEEEGFVTTENPGLGLHLNGRQVELGYPVGQSNDDDDDDDVHSPLLITDIRGTNVGNVGGNDEVDIEVDLKSNIRVIEGEEVEQEEEEEDEEIETDSNSVRHDDSANNDDNEASTSDETASIGRFHFENVEIFLRRDLNGINYLECSVCNLRFPKPQLTRRGRLSMRMKLVLKSHFQKKHKKKPVAVRIPNNRKRKSARFKSDCQLCKKNSELCLLHKKKAKLETIAGPNGLYFVCDICGRPCKSFLARHKFSHKNDEERRAALAAGEVGAHSAFLATQLRVQCPVCLGSFGGQGPLNMHMKVHDK</sequence>
<feature type="region of interest" description="Disordered" evidence="2">
    <location>
        <begin position="275"/>
        <end position="316"/>
    </location>
</feature>
<dbReference type="SMART" id="SM00355">
    <property type="entry name" value="ZnF_C2H2"/>
    <property type="match status" value="3"/>
</dbReference>
<evidence type="ECO:0000259" key="3">
    <source>
        <dbReference type="PROSITE" id="PS50157"/>
    </source>
</evidence>
<protein>
    <recommendedName>
        <fullName evidence="3">C2H2-type domain-containing protein</fullName>
    </recommendedName>
</protein>
<gene>
    <name evidence="4" type="ORF">ODALV1_LOCUS22339</name>
</gene>
<feature type="compositionally biased region" description="Acidic residues" evidence="2">
    <location>
        <begin position="277"/>
        <end position="293"/>
    </location>
</feature>
<comment type="caution">
    <text evidence="4">The sequence shown here is derived from an EMBL/GenBank/DDBJ whole genome shotgun (WGS) entry which is preliminary data.</text>
</comment>